<dbReference type="EMBL" id="FZNR01000001">
    <property type="protein sequence ID" value="SNR27939.1"/>
    <property type="molecule type" value="Genomic_DNA"/>
</dbReference>
<feature type="transmembrane region" description="Helical" evidence="2">
    <location>
        <begin position="411"/>
        <end position="432"/>
    </location>
</feature>
<evidence type="ECO:0000256" key="1">
    <source>
        <dbReference type="SAM" id="MobiDB-lite"/>
    </source>
</evidence>
<feature type="transmembrane region" description="Helical" evidence="2">
    <location>
        <begin position="372"/>
        <end position="391"/>
    </location>
</feature>
<proteinExistence type="predicted"/>
<gene>
    <name evidence="3" type="ORF">SAMN06264365_101481</name>
</gene>
<feature type="transmembrane region" description="Helical" evidence="2">
    <location>
        <begin position="38"/>
        <end position="56"/>
    </location>
</feature>
<keyword evidence="2" id="KW-0472">Membrane</keyword>
<feature type="transmembrane region" description="Helical" evidence="2">
    <location>
        <begin position="185"/>
        <end position="207"/>
    </location>
</feature>
<sequence length="546" mass="58073">MTAQTLSATTLPDAGAERRPTEDRSPEQRSWWPVWRGILLRSALVPVIVLAPLVALQPSADHRFNTYSNGARYLAHPGDLFFEAVRSVPQYLALGNFRPLGRMVEWTLDALTFAITGLLGLPANVSLRLVSFASAVLLTLATVVLAECVVSRGRPFTGPPSPVAAVLPFAVGGSFVAAGRTSTTVLFGGLYFLTAALVLLVAAAAAGAVGRPRLGTRLGVLAGVTGAVLAGFNEMAWLALPLATLVVLVRARLVLALSWRETVRGAGARFTGLLWAGFLPVAIPVRLIIARECLAGRCYSGSEVAPDGILGALPNRLTSWVPPLMWQRATEGPYGHTLGLALLPALVLLLLLIRRFWRDLPSCEIPDRRQVWALAATGLGVLVLAATMGALNAQMQLLAAAGWWGLGWRDSALAGAGGALLTVALLTGVSVLGRRKAGTYRGGALAGVLLLVLIAAVSSSANRDYRAAAASEKPAFVHDRVAQEIADFDRSAAGDARRCALREQYRNGLRRDRRTGYPAELRRFDQAVNAATFRLAHRPFCAKLPA</sequence>
<feature type="compositionally biased region" description="Basic and acidic residues" evidence="1">
    <location>
        <begin position="15"/>
        <end position="25"/>
    </location>
</feature>
<protein>
    <recommendedName>
        <fullName evidence="5">4-amino-4-deoxy-L-arabinose transferase</fullName>
    </recommendedName>
</protein>
<feature type="transmembrane region" description="Helical" evidence="2">
    <location>
        <begin position="162"/>
        <end position="179"/>
    </location>
</feature>
<feature type="region of interest" description="Disordered" evidence="1">
    <location>
        <begin position="1"/>
        <end position="25"/>
    </location>
</feature>
<name>A0A238V347_9ACTN</name>
<keyword evidence="2" id="KW-0812">Transmembrane</keyword>
<evidence type="ECO:0000313" key="3">
    <source>
        <dbReference type="EMBL" id="SNR27939.1"/>
    </source>
</evidence>
<dbReference type="Proteomes" id="UP000198415">
    <property type="component" value="Unassembled WGS sequence"/>
</dbReference>
<reference evidence="3 4" key="1">
    <citation type="submission" date="2017-06" db="EMBL/GenBank/DDBJ databases">
        <authorList>
            <person name="Kim H.J."/>
            <person name="Triplett B.A."/>
        </authorList>
    </citation>
    <scope>NUCLEOTIDE SEQUENCE [LARGE SCALE GENOMIC DNA]</scope>
    <source>
        <strain evidence="3 4">DSM 43151</strain>
    </source>
</reference>
<dbReference type="AlphaFoldDB" id="A0A238V347"/>
<feature type="transmembrane region" description="Helical" evidence="2">
    <location>
        <begin position="238"/>
        <end position="258"/>
    </location>
</feature>
<organism evidence="3 4">
    <name type="scientific">Actinoplanes regularis</name>
    <dbReference type="NCBI Taxonomy" id="52697"/>
    <lineage>
        <taxon>Bacteria</taxon>
        <taxon>Bacillati</taxon>
        <taxon>Actinomycetota</taxon>
        <taxon>Actinomycetes</taxon>
        <taxon>Micromonosporales</taxon>
        <taxon>Micromonosporaceae</taxon>
        <taxon>Actinoplanes</taxon>
    </lineage>
</organism>
<evidence type="ECO:0000313" key="4">
    <source>
        <dbReference type="Proteomes" id="UP000198415"/>
    </source>
</evidence>
<evidence type="ECO:0000256" key="2">
    <source>
        <dbReference type="SAM" id="Phobius"/>
    </source>
</evidence>
<feature type="transmembrane region" description="Helical" evidence="2">
    <location>
        <begin position="129"/>
        <end position="150"/>
    </location>
</feature>
<feature type="transmembrane region" description="Helical" evidence="2">
    <location>
        <begin position="334"/>
        <end position="352"/>
    </location>
</feature>
<feature type="transmembrane region" description="Helical" evidence="2">
    <location>
        <begin position="270"/>
        <end position="289"/>
    </location>
</feature>
<feature type="transmembrane region" description="Helical" evidence="2">
    <location>
        <begin position="106"/>
        <end position="123"/>
    </location>
</feature>
<evidence type="ECO:0008006" key="5">
    <source>
        <dbReference type="Google" id="ProtNLM"/>
    </source>
</evidence>
<accession>A0A238V347</accession>
<keyword evidence="4" id="KW-1185">Reference proteome</keyword>
<feature type="compositionally biased region" description="Polar residues" evidence="1">
    <location>
        <begin position="1"/>
        <end position="10"/>
    </location>
</feature>
<feature type="transmembrane region" description="Helical" evidence="2">
    <location>
        <begin position="444"/>
        <end position="461"/>
    </location>
</feature>
<keyword evidence="2" id="KW-1133">Transmembrane helix</keyword>